<protein>
    <submittedName>
        <fullName evidence="1">Uncharacterized protein</fullName>
    </submittedName>
</protein>
<reference evidence="1 2" key="1">
    <citation type="submission" date="2022-07" db="EMBL/GenBank/DDBJ databases">
        <title>Photobacterium pectinilyticum sp. nov., a marine bacterium isolated from surface seawater of Qingdao offshore.</title>
        <authorList>
            <person name="Wang X."/>
        </authorList>
    </citation>
    <scope>NUCLEOTIDE SEQUENCE [LARGE SCALE GENOMIC DNA]</scope>
    <source>
        <strain evidence="1 2">ZSDE20</strain>
    </source>
</reference>
<name>A0ABT1NCF5_9GAMM</name>
<keyword evidence="2" id="KW-1185">Reference proteome</keyword>
<accession>A0ABT1NCF5</accession>
<dbReference type="Proteomes" id="UP001524460">
    <property type="component" value="Unassembled WGS sequence"/>
</dbReference>
<gene>
    <name evidence="1" type="ORF">NHN17_25340</name>
</gene>
<dbReference type="RefSeq" id="WP_255045462.1">
    <property type="nucleotide sequence ID" value="NZ_JANEYT010000149.1"/>
</dbReference>
<comment type="caution">
    <text evidence="1">The sequence shown here is derived from an EMBL/GenBank/DDBJ whole genome shotgun (WGS) entry which is preliminary data.</text>
</comment>
<proteinExistence type="predicted"/>
<evidence type="ECO:0000313" key="2">
    <source>
        <dbReference type="Proteomes" id="UP001524460"/>
    </source>
</evidence>
<evidence type="ECO:0000313" key="1">
    <source>
        <dbReference type="EMBL" id="MCQ1061346.1"/>
    </source>
</evidence>
<sequence length="101" mass="10862">MKLTMGMVSKDGSFDIEPVNSLVMPIGAAPESKMPQSATGEDLKAIKVLVGDEVYPSSNAYKALFLAALVATKRSVTDVLITVYLSISFMILIEGKSLFLF</sequence>
<dbReference type="EMBL" id="JANEYT010000149">
    <property type="protein sequence ID" value="MCQ1061346.1"/>
    <property type="molecule type" value="Genomic_DNA"/>
</dbReference>
<organism evidence="1 2">
    <name type="scientific">Photobacterium pectinilyticum</name>
    <dbReference type="NCBI Taxonomy" id="2906793"/>
    <lineage>
        <taxon>Bacteria</taxon>
        <taxon>Pseudomonadati</taxon>
        <taxon>Pseudomonadota</taxon>
        <taxon>Gammaproteobacteria</taxon>
        <taxon>Vibrionales</taxon>
        <taxon>Vibrionaceae</taxon>
        <taxon>Photobacterium</taxon>
    </lineage>
</organism>